<dbReference type="CDD" id="cd06225">
    <property type="entry name" value="HAMP"/>
    <property type="match status" value="1"/>
</dbReference>
<keyword evidence="1 3" id="KW-0812">Transmembrane</keyword>
<organism evidence="5 6">
    <name type="scientific">Streptomyces brasiliscabiei</name>
    <dbReference type="NCBI Taxonomy" id="2736302"/>
    <lineage>
        <taxon>Bacteria</taxon>
        <taxon>Bacillati</taxon>
        <taxon>Actinomycetota</taxon>
        <taxon>Actinomycetes</taxon>
        <taxon>Kitasatosporales</taxon>
        <taxon>Streptomycetaceae</taxon>
        <taxon>Streptomyces</taxon>
    </lineage>
</organism>
<evidence type="ECO:0000256" key="3">
    <source>
        <dbReference type="SAM" id="Phobius"/>
    </source>
</evidence>
<comment type="caution">
    <text evidence="5">The sequence shown here is derived from an EMBL/GenBank/DDBJ whole genome shotgun (WGS) entry which is preliminary data.</text>
</comment>
<protein>
    <submittedName>
        <fullName evidence="5">HAMP domain-containing protein</fullName>
    </submittedName>
</protein>
<sequence length="83" mass="8962">AWWEIGVSAFGTALLLGSLAVSFWFIQRQVVRPILQFTAVIGHFAGGDLAAAVPNRDRRDELGAMARALIVLRDAAAAARELE</sequence>
<dbReference type="RefSeq" id="WP_336559313.1">
    <property type="nucleotide sequence ID" value="NZ_JBBAYM010000665.1"/>
</dbReference>
<gene>
    <name evidence="5" type="ORF">WB403_51150</name>
</gene>
<evidence type="ECO:0000256" key="2">
    <source>
        <dbReference type="ARBA" id="ARBA00022989"/>
    </source>
</evidence>
<evidence type="ECO:0000313" key="6">
    <source>
        <dbReference type="Proteomes" id="UP001365781"/>
    </source>
</evidence>
<evidence type="ECO:0000313" key="5">
    <source>
        <dbReference type="EMBL" id="MEI5617471.1"/>
    </source>
</evidence>
<dbReference type="EMBL" id="JBBAYM010000665">
    <property type="protein sequence ID" value="MEI5617471.1"/>
    <property type="molecule type" value="Genomic_DNA"/>
</dbReference>
<evidence type="ECO:0000259" key="4">
    <source>
        <dbReference type="PROSITE" id="PS50885"/>
    </source>
</evidence>
<dbReference type="InterPro" id="IPR003660">
    <property type="entry name" value="HAMP_dom"/>
</dbReference>
<dbReference type="SUPFAM" id="SSF158472">
    <property type="entry name" value="HAMP domain-like"/>
    <property type="match status" value="1"/>
</dbReference>
<keyword evidence="3" id="KW-0472">Membrane</keyword>
<evidence type="ECO:0000256" key="1">
    <source>
        <dbReference type="ARBA" id="ARBA00022692"/>
    </source>
</evidence>
<feature type="transmembrane region" description="Helical" evidence="3">
    <location>
        <begin position="6"/>
        <end position="26"/>
    </location>
</feature>
<reference evidence="5 6" key="1">
    <citation type="submission" date="2024-03" db="EMBL/GenBank/DDBJ databases">
        <title>First Report of Pectobacterium brasiliscabiei causing potato scab in china.</title>
        <authorList>
            <person name="Handique U."/>
        </authorList>
    </citation>
    <scope>NUCLEOTIDE SEQUENCE [LARGE SCALE GENOMIC DNA]</scope>
    <source>
        <strain evidence="5 6">ZRIMU1503</strain>
    </source>
</reference>
<feature type="non-terminal residue" evidence="5">
    <location>
        <position position="1"/>
    </location>
</feature>
<name>A0ABU8GY25_9ACTN</name>
<feature type="non-terminal residue" evidence="5">
    <location>
        <position position="83"/>
    </location>
</feature>
<dbReference type="Gene3D" id="1.10.8.500">
    <property type="entry name" value="HAMP domain in histidine kinase"/>
    <property type="match status" value="1"/>
</dbReference>
<dbReference type="PROSITE" id="PS50885">
    <property type="entry name" value="HAMP"/>
    <property type="match status" value="1"/>
</dbReference>
<feature type="domain" description="HAMP" evidence="4">
    <location>
        <begin position="28"/>
        <end position="81"/>
    </location>
</feature>
<dbReference type="Pfam" id="PF00672">
    <property type="entry name" value="HAMP"/>
    <property type="match status" value="1"/>
</dbReference>
<keyword evidence="2 3" id="KW-1133">Transmembrane helix</keyword>
<dbReference type="Proteomes" id="UP001365781">
    <property type="component" value="Unassembled WGS sequence"/>
</dbReference>
<accession>A0ABU8GY25</accession>
<proteinExistence type="predicted"/>
<keyword evidence="6" id="KW-1185">Reference proteome</keyword>
<dbReference type="SMART" id="SM00304">
    <property type="entry name" value="HAMP"/>
    <property type="match status" value="1"/>
</dbReference>